<name>A0AAV9U360_9PEZI</name>
<evidence type="ECO:0000256" key="1">
    <source>
        <dbReference type="SAM" id="MobiDB-lite"/>
    </source>
</evidence>
<sequence length="1179" mass="133276">MKQNQDEDPWAKDYSEVVISSYEELDDNGEEDEDLYVAAIIRARVGLAEGAPQHTDRSFDREYQNLVIQQDENLVIHPLSAIWTALGVPTKNFSPGLHVWRRTGIHSADGQTLQSTGYLMQTEVAQAEGHIAVAHGGAEWAPMTLARNIYLCWRAGALPHRPASGLGSVWTYRPNQIPAFPKITLEYITFYDITDLKTLSLLNRVSELPGHRIQNYQDPNLNPNVNAYYFNIDLLNKNHETSRERWYTDLLLGSTEATAVRMMLQYFPQGLAGATIQFIAFVLDHDTAAKAPSATIIIGLRPQSSMPNFLEIPGLERPRWPRSNDPRLIVSEHRGGKFDIEQHPLRPKSRPGGWGSNAASYIRVSIGYLVDSGTNFLEIGLSYSKLERHLIVHNIQQLTPAVLAQVASLSTSSPLAKILLSAWFHLAGVAPLEAITFLDMAGPAAALITQGIIGTKPGAVSVIDILTEEGSRQLETIGSQLAATQSLEVITLKEMLDDGAHIFGEYQLVRLLFEQHRTHGTCLVVYVVYALSKSVARERQSLGQSTRDPVEQALERGIHMRTWMETLEIRFLEDKAGFESQLRQFDPMERQEFIDTDKTFAEKHIKQFSFQPPLSKKPCNVVDAPDFIKEIQNWADDSDPSSSRNGGDEHDRSSALDLDRMQSRWREKIGFDFTNNGELTMCEYNLTKLPSKNPKIPDFSLTIDQARGHIAVNTKLADWEYDMGATEFARLADAIWALWIGAYDPMSFGLDSLEATRAGHTGLRYVTILQPSNQTKLVLKRLYDHYKLSTDKILIFADTESGFTLVSDRPRRKESIYRRLLLTLHGLTEVYIIDYLCRMTFGEPYSVLNYRRRVGAILIRWKKDLPELFIGLGDYTFENNARDDRDFKAVKAIRGSGSLLQSTMTGLAIAWSSASQHEHEIPQPAAAQGEPEFEFQAANSLEGSPPEIQNFIQSRPWSDNDDPADPKYLTRREQLDIHQLVHVSRSVMGSLFYSYSHRYSTSIYEFNVLQSPYQVIVKIRNDGEDGRPSDPSWVGIERLSRAYYDLFMKTLQQRVTDDSETCWISMQGYQISLRTSSDIRRLWQLLSIRIPGFTSIDVSFEAMLNPTSEYKENIQIGKTLLGLVEIAALGRMLFDHALSMRDLKIARILIDKAQGPEDQGAAHSDFQILVMLRPQKYSN</sequence>
<accession>A0AAV9U360</accession>
<dbReference type="AlphaFoldDB" id="A0AAV9U360"/>
<reference evidence="2 3" key="1">
    <citation type="submission" date="2019-10" db="EMBL/GenBank/DDBJ databases">
        <authorList>
            <person name="Palmer J.M."/>
        </authorList>
    </citation>
    <scope>NUCLEOTIDE SEQUENCE [LARGE SCALE GENOMIC DNA]</scope>
    <source>
        <strain evidence="2 3">TWF696</strain>
    </source>
</reference>
<evidence type="ECO:0000313" key="3">
    <source>
        <dbReference type="Proteomes" id="UP001375240"/>
    </source>
</evidence>
<feature type="region of interest" description="Disordered" evidence="1">
    <location>
        <begin position="634"/>
        <end position="657"/>
    </location>
</feature>
<evidence type="ECO:0000313" key="2">
    <source>
        <dbReference type="EMBL" id="KAK6332372.1"/>
    </source>
</evidence>
<organism evidence="2 3">
    <name type="scientific">Orbilia brochopaga</name>
    <dbReference type="NCBI Taxonomy" id="3140254"/>
    <lineage>
        <taxon>Eukaryota</taxon>
        <taxon>Fungi</taxon>
        <taxon>Dikarya</taxon>
        <taxon>Ascomycota</taxon>
        <taxon>Pezizomycotina</taxon>
        <taxon>Orbiliomycetes</taxon>
        <taxon>Orbiliales</taxon>
        <taxon>Orbiliaceae</taxon>
        <taxon>Orbilia</taxon>
    </lineage>
</organism>
<comment type="caution">
    <text evidence="2">The sequence shown here is derived from an EMBL/GenBank/DDBJ whole genome shotgun (WGS) entry which is preliminary data.</text>
</comment>
<gene>
    <name evidence="2" type="ORF">TWF696_003090</name>
</gene>
<protein>
    <submittedName>
        <fullName evidence="2">Uncharacterized protein</fullName>
    </submittedName>
</protein>
<keyword evidence="3" id="KW-1185">Reference proteome</keyword>
<dbReference type="Proteomes" id="UP001375240">
    <property type="component" value="Unassembled WGS sequence"/>
</dbReference>
<dbReference type="EMBL" id="JAVHNQ010000015">
    <property type="protein sequence ID" value="KAK6332372.1"/>
    <property type="molecule type" value="Genomic_DNA"/>
</dbReference>
<feature type="compositionally biased region" description="Basic and acidic residues" evidence="1">
    <location>
        <begin position="646"/>
        <end position="657"/>
    </location>
</feature>
<proteinExistence type="predicted"/>